<proteinExistence type="inferred from homology"/>
<dbReference type="RefSeq" id="WP_168133397.1">
    <property type="nucleotide sequence ID" value="NZ_JAAVJH010000002.1"/>
</dbReference>
<evidence type="ECO:0000313" key="2">
    <source>
        <dbReference type="EMBL" id="NJR77895.1"/>
    </source>
</evidence>
<organism evidence="2 3">
    <name type="scientific">Sphingomonas corticis</name>
    <dbReference type="NCBI Taxonomy" id="2722791"/>
    <lineage>
        <taxon>Bacteria</taxon>
        <taxon>Pseudomonadati</taxon>
        <taxon>Pseudomonadota</taxon>
        <taxon>Alphaproteobacteria</taxon>
        <taxon>Sphingomonadales</taxon>
        <taxon>Sphingomonadaceae</taxon>
        <taxon>Sphingomonas</taxon>
    </lineage>
</organism>
<dbReference type="InterPro" id="IPR036065">
    <property type="entry name" value="BolA-like_sf"/>
</dbReference>
<evidence type="ECO:0000256" key="1">
    <source>
        <dbReference type="RuleBase" id="RU003860"/>
    </source>
</evidence>
<dbReference type="Proteomes" id="UP000732399">
    <property type="component" value="Unassembled WGS sequence"/>
</dbReference>
<dbReference type="PIRSF" id="PIRSF003113">
    <property type="entry name" value="BolA"/>
    <property type="match status" value="1"/>
</dbReference>
<comment type="similarity">
    <text evidence="1">Belongs to the BolA/IbaG family.</text>
</comment>
<comment type="caution">
    <text evidence="2">The sequence shown here is derived from an EMBL/GenBank/DDBJ whole genome shotgun (WGS) entry which is preliminary data.</text>
</comment>
<dbReference type="InterPro" id="IPR002634">
    <property type="entry name" value="BolA"/>
</dbReference>
<keyword evidence="3" id="KW-1185">Reference proteome</keyword>
<gene>
    <name evidence="2" type="ORF">HBH26_04595</name>
</gene>
<sequence length="94" mass="9840">MPDPATAPLQDVIAARLTDALAPTHLLVTNDSAQHRGHAGDDGTGESHFSVVVESAAFAGLSRVARQRLVNRALADLLETRIHALAIVAREPGA</sequence>
<dbReference type="Gene3D" id="3.30.300.90">
    <property type="entry name" value="BolA-like"/>
    <property type="match status" value="1"/>
</dbReference>
<dbReference type="PANTHER" id="PTHR46230">
    <property type="match status" value="1"/>
</dbReference>
<dbReference type="SUPFAM" id="SSF82657">
    <property type="entry name" value="BolA-like"/>
    <property type="match status" value="1"/>
</dbReference>
<reference evidence="2 3" key="1">
    <citation type="submission" date="2020-03" db="EMBL/GenBank/DDBJ databases">
        <authorList>
            <person name="Wang L."/>
            <person name="He N."/>
            <person name="Li Y."/>
            <person name="Fang Y."/>
            <person name="Zhang F."/>
        </authorList>
    </citation>
    <scope>NUCLEOTIDE SEQUENCE [LARGE SCALE GENOMIC DNA]</scope>
    <source>
        <strain evidence="2 3">36D10-4-7</strain>
    </source>
</reference>
<dbReference type="Pfam" id="PF01722">
    <property type="entry name" value="BolA"/>
    <property type="match status" value="1"/>
</dbReference>
<protein>
    <submittedName>
        <fullName evidence="2">BolA family transcriptional regulator</fullName>
    </submittedName>
</protein>
<accession>A0ABX1CIS3</accession>
<dbReference type="EMBL" id="JAAVJH010000002">
    <property type="protein sequence ID" value="NJR77895.1"/>
    <property type="molecule type" value="Genomic_DNA"/>
</dbReference>
<dbReference type="PANTHER" id="PTHR46230:SF7">
    <property type="entry name" value="BOLA-LIKE PROTEIN 1"/>
    <property type="match status" value="1"/>
</dbReference>
<evidence type="ECO:0000313" key="3">
    <source>
        <dbReference type="Proteomes" id="UP000732399"/>
    </source>
</evidence>
<name>A0ABX1CIS3_9SPHN</name>